<keyword evidence="1 3" id="KW-0556">Organic radical</keyword>
<dbReference type="GO" id="GO:0016829">
    <property type="term" value="F:lyase activity"/>
    <property type="evidence" value="ECO:0007669"/>
    <property type="project" value="UniProtKB-KW"/>
</dbReference>
<dbReference type="GO" id="GO:0005829">
    <property type="term" value="C:cytosol"/>
    <property type="evidence" value="ECO:0007669"/>
    <property type="project" value="TreeGrafter"/>
</dbReference>
<evidence type="ECO:0000259" key="6">
    <source>
        <dbReference type="PROSITE" id="PS51554"/>
    </source>
</evidence>
<dbReference type="OrthoDB" id="9803969at2"/>
<reference evidence="8" key="1">
    <citation type="submission" date="2007-10" db="EMBL/GenBank/DDBJ databases">
        <title>Complete genome of Alkaliphilus oremlandii OhILAs.</title>
        <authorList>
            <person name="Copeland A."/>
            <person name="Lucas S."/>
            <person name="Lapidus A."/>
            <person name="Barry K."/>
            <person name="Detter J.C."/>
            <person name="Glavina del Rio T."/>
            <person name="Hammon N."/>
            <person name="Israni S."/>
            <person name="Dalin E."/>
            <person name="Tice H."/>
            <person name="Pitluck S."/>
            <person name="Chain P."/>
            <person name="Malfatti S."/>
            <person name="Shin M."/>
            <person name="Vergez L."/>
            <person name="Schmutz J."/>
            <person name="Larimer F."/>
            <person name="Land M."/>
            <person name="Hauser L."/>
            <person name="Kyrpides N."/>
            <person name="Mikhailova N."/>
            <person name="Stolz J.F."/>
            <person name="Dawson A."/>
            <person name="Fisher E."/>
            <person name="Crable B."/>
            <person name="Perera E."/>
            <person name="Lisak J."/>
            <person name="Ranganathan M."/>
            <person name="Basu P."/>
            <person name="Richardson P."/>
        </authorList>
    </citation>
    <scope>NUCLEOTIDE SEQUENCE [LARGE SCALE GENOMIC DNA]</scope>
    <source>
        <strain evidence="8">OhILAs</strain>
    </source>
</reference>
<evidence type="ECO:0000313" key="7">
    <source>
        <dbReference type="EMBL" id="ABW20219.1"/>
    </source>
</evidence>
<evidence type="ECO:0000259" key="5">
    <source>
        <dbReference type="PROSITE" id="PS51149"/>
    </source>
</evidence>
<dbReference type="STRING" id="350688.Clos_2688"/>
<dbReference type="AlphaFoldDB" id="A8MK87"/>
<feature type="domain" description="Glycine radical" evidence="5">
    <location>
        <begin position="668"/>
        <end position="789"/>
    </location>
</feature>
<keyword evidence="8" id="KW-1185">Reference proteome</keyword>
<dbReference type="Gene3D" id="3.20.70.20">
    <property type="match status" value="1"/>
</dbReference>
<dbReference type="Proteomes" id="UP000000269">
    <property type="component" value="Chromosome"/>
</dbReference>
<feature type="domain" description="PFL" evidence="6">
    <location>
        <begin position="4"/>
        <end position="661"/>
    </location>
</feature>
<dbReference type="eggNOG" id="COG1882">
    <property type="taxonomic scope" value="Bacteria"/>
</dbReference>
<keyword evidence="7" id="KW-0670">Pyruvate</keyword>
<sequence>MSTERIAQLKKSYINTKPSICVERAIAFTNSHKKTEGEAMILRRAKAFKEVCKAVPVTIFDQELIVGTPGIYKRSGFICPEFSWQWVEKEMDDFQNRSQDAYLIGEEQKEILKNDIFPYWVGKSLEEAFLSRIPEETRKIAVDTGIVDNDSKWRSAVGEITPDYQDIIFVKGFGGIRAEAMEKLRKLEPLSAEALEKINFYQAIIESCDGIINLAKRYSKKALEMAEAEKDVKRKEELIRIHQVCKNIPENPPRSFYEAIQMVWFVQLGSILSENSLALNLGRFDQYMYPFYEKDLKDGKIKEEEAQELIEALWLKLSEWVWAISKNTAQYFAGYNSFQNLTVGGRKRDGSDATNTISYMALKASKNVKTHQPGLSVRIHPDSPQEFLIAVCDLIREGTGFPAVHNDRIGSQMLLAAGLSPEDARDWSNCGCVVPHFRKVGEWTSAVNINLAAALEYALNSGKSRITKEQMGLKEENHLGMNSFKDIKDHFYRQLSNLIKHGVISSVIAQQIHTEMVPRPFLSTLVDGCMDKGVDLSKGGAFYNIGPVLTGIGIADVANSLMAIKKLVYEDKKITLNQLNSALNNNWEDQEDLRKEALNCPKYGNDIDEVDQIAVEISDFYNKEIKKYKDYFGVPFNSAFMGISNYIPAGSVIGATPDGRRSGDPLTEGVSPHAGTDLTSPTAAMRSAAKINHDIHTGGTLLNVKLSPELLKTDKSLVNLASLIRAYFELGAFHVQFNVISVDTLRKAQENPEAYRDLLVRVAGYSTQFVNLSKEVQDAIIQRTTYANM</sequence>
<dbReference type="CDD" id="cd01677">
    <property type="entry name" value="PFL2_DhaB_BssA"/>
    <property type="match status" value="1"/>
</dbReference>
<dbReference type="PANTHER" id="PTHR43641">
    <property type="entry name" value="FORMATE ACETYLTRANSFERASE 3-RELATED"/>
    <property type="match status" value="1"/>
</dbReference>
<name>A8MK87_ALKOO</name>
<dbReference type="PANTHER" id="PTHR43641:SF2">
    <property type="entry name" value="DEHYDRATASE YBIW-RELATED"/>
    <property type="match status" value="1"/>
</dbReference>
<dbReference type="PROSITE" id="PS51554">
    <property type="entry name" value="PFL"/>
    <property type="match status" value="1"/>
</dbReference>
<dbReference type="InterPro" id="IPR051215">
    <property type="entry name" value="GRE"/>
</dbReference>
<gene>
    <name evidence="7" type="ordered locus">Clos_2688</name>
</gene>
<dbReference type="PROSITE" id="PS51149">
    <property type="entry name" value="GLY_RADICAL_2"/>
    <property type="match status" value="1"/>
</dbReference>
<evidence type="ECO:0000313" key="8">
    <source>
        <dbReference type="Proteomes" id="UP000000269"/>
    </source>
</evidence>
<dbReference type="GO" id="GO:0008861">
    <property type="term" value="F:formate C-acetyltransferase activity"/>
    <property type="evidence" value="ECO:0007669"/>
    <property type="project" value="UniProtKB-EC"/>
</dbReference>
<dbReference type="EMBL" id="CP000853">
    <property type="protein sequence ID" value="ABW20219.1"/>
    <property type="molecule type" value="Genomic_DNA"/>
</dbReference>
<keyword evidence="7" id="KW-0808">Transferase</keyword>
<keyword evidence="7" id="KW-0012">Acyltransferase</keyword>
<dbReference type="InterPro" id="IPR010098">
    <property type="entry name" value="PFL2/GDeHydtase_fam"/>
</dbReference>
<keyword evidence="2 7" id="KW-0456">Lyase</keyword>
<dbReference type="HOGENOM" id="CLU_009096_0_1_9"/>
<feature type="modified residue" description="Glycine radical" evidence="3">
    <location>
        <position position="764"/>
    </location>
</feature>
<organism evidence="7 8">
    <name type="scientific">Alkaliphilus oremlandii (strain OhILAs)</name>
    <name type="common">Clostridium oremlandii (strain OhILAs)</name>
    <dbReference type="NCBI Taxonomy" id="350688"/>
    <lineage>
        <taxon>Bacteria</taxon>
        <taxon>Bacillati</taxon>
        <taxon>Bacillota</taxon>
        <taxon>Clostridia</taxon>
        <taxon>Peptostreptococcales</taxon>
        <taxon>Natronincolaceae</taxon>
        <taxon>Alkaliphilus</taxon>
    </lineage>
</organism>
<evidence type="ECO:0000256" key="4">
    <source>
        <dbReference type="SAM" id="MobiDB-lite"/>
    </source>
</evidence>
<dbReference type="InterPro" id="IPR004184">
    <property type="entry name" value="PFL_dom"/>
</dbReference>
<evidence type="ECO:0000256" key="1">
    <source>
        <dbReference type="ARBA" id="ARBA00022818"/>
    </source>
</evidence>
<dbReference type="InterPro" id="IPR001150">
    <property type="entry name" value="Gly_radical"/>
</dbReference>
<dbReference type="EC" id="2.3.1.54" evidence="7"/>
<proteinExistence type="predicted"/>
<evidence type="ECO:0000256" key="2">
    <source>
        <dbReference type="ARBA" id="ARBA00023239"/>
    </source>
</evidence>
<accession>A8MK87</accession>
<feature type="region of interest" description="Disordered" evidence="4">
    <location>
        <begin position="658"/>
        <end position="678"/>
    </location>
</feature>
<dbReference type="KEGG" id="aoe:Clos_2688"/>
<dbReference type="SUPFAM" id="SSF51998">
    <property type="entry name" value="PFL-like glycyl radical enzymes"/>
    <property type="match status" value="1"/>
</dbReference>
<dbReference type="RefSeq" id="WP_012160526.1">
    <property type="nucleotide sequence ID" value="NC_009922.1"/>
</dbReference>
<dbReference type="Pfam" id="PF01228">
    <property type="entry name" value="Gly_radical"/>
    <property type="match status" value="1"/>
</dbReference>
<dbReference type="Pfam" id="PF02901">
    <property type="entry name" value="PFL-like"/>
    <property type="match status" value="1"/>
</dbReference>
<dbReference type="NCBIfam" id="TIGR01774">
    <property type="entry name" value="PFL2-3"/>
    <property type="match status" value="1"/>
</dbReference>
<evidence type="ECO:0000256" key="3">
    <source>
        <dbReference type="PROSITE-ProRule" id="PRU00493"/>
    </source>
</evidence>
<protein>
    <submittedName>
        <fullName evidence="7">Pyruvate formate-lyase</fullName>
        <ecNumber evidence="7">2.3.1.54</ecNumber>
    </submittedName>
</protein>